<comment type="caution">
    <text evidence="2">The sequence shown here is derived from an EMBL/GenBank/DDBJ whole genome shotgun (WGS) entry which is preliminary data.</text>
</comment>
<dbReference type="Proteomes" id="UP001314170">
    <property type="component" value="Unassembled WGS sequence"/>
</dbReference>
<dbReference type="AlphaFoldDB" id="A0AAV1SRC2"/>
<protein>
    <submittedName>
        <fullName evidence="2">Uncharacterized protein</fullName>
    </submittedName>
</protein>
<feature type="region of interest" description="Disordered" evidence="1">
    <location>
        <begin position="1"/>
        <end position="22"/>
    </location>
</feature>
<accession>A0AAV1SRC2</accession>
<proteinExistence type="predicted"/>
<evidence type="ECO:0000313" key="3">
    <source>
        <dbReference type="Proteomes" id="UP001314170"/>
    </source>
</evidence>
<sequence length="185" mass="20775">MGQRGRTSGRKGLLSPNRGGPRRVYRGLQRYIDNEGDETRHRAFGVAPLKDMTDRQGALGDRSGSWDLVECSTIGHVMENNSYRPPLFNERWTWIRRNSRRLLVGFIKGLDDVASGSLVSSYNITRGNEWGVGAEVAERRTVRWDGWTARIQSEQSVPPDSGGDHEVSDDAIEEVLSVYGRRTPS</sequence>
<dbReference type="EMBL" id="CAWUPB010001197">
    <property type="protein sequence ID" value="CAK7356590.1"/>
    <property type="molecule type" value="Genomic_DNA"/>
</dbReference>
<evidence type="ECO:0000313" key="2">
    <source>
        <dbReference type="EMBL" id="CAK7356590.1"/>
    </source>
</evidence>
<organism evidence="2 3">
    <name type="scientific">Dovyalis caffra</name>
    <dbReference type="NCBI Taxonomy" id="77055"/>
    <lineage>
        <taxon>Eukaryota</taxon>
        <taxon>Viridiplantae</taxon>
        <taxon>Streptophyta</taxon>
        <taxon>Embryophyta</taxon>
        <taxon>Tracheophyta</taxon>
        <taxon>Spermatophyta</taxon>
        <taxon>Magnoliopsida</taxon>
        <taxon>eudicotyledons</taxon>
        <taxon>Gunneridae</taxon>
        <taxon>Pentapetalae</taxon>
        <taxon>rosids</taxon>
        <taxon>fabids</taxon>
        <taxon>Malpighiales</taxon>
        <taxon>Salicaceae</taxon>
        <taxon>Flacourtieae</taxon>
        <taxon>Dovyalis</taxon>
    </lineage>
</organism>
<gene>
    <name evidence="2" type="ORF">DCAF_LOCUS26863</name>
</gene>
<name>A0AAV1SRC2_9ROSI</name>
<reference evidence="2 3" key="1">
    <citation type="submission" date="2024-01" db="EMBL/GenBank/DDBJ databases">
        <authorList>
            <person name="Waweru B."/>
        </authorList>
    </citation>
    <scope>NUCLEOTIDE SEQUENCE [LARGE SCALE GENOMIC DNA]</scope>
</reference>
<keyword evidence="3" id="KW-1185">Reference proteome</keyword>
<evidence type="ECO:0000256" key="1">
    <source>
        <dbReference type="SAM" id="MobiDB-lite"/>
    </source>
</evidence>